<feature type="signal peptide" evidence="6">
    <location>
        <begin position="1"/>
        <end position="21"/>
    </location>
</feature>
<keyword evidence="3" id="KW-0812">Transmembrane</keyword>
<dbReference type="PROSITE" id="PS00695">
    <property type="entry name" value="ENT_VIR_OMP_2"/>
    <property type="match status" value="1"/>
</dbReference>
<evidence type="ECO:0000256" key="5">
    <source>
        <dbReference type="ARBA" id="ARBA00023136"/>
    </source>
</evidence>
<accession>H5V7G5</accession>
<dbReference type="GO" id="GO:0044384">
    <property type="term" value="C:host outer membrane"/>
    <property type="evidence" value="ECO:0007669"/>
    <property type="project" value="InterPro"/>
</dbReference>
<protein>
    <submittedName>
        <fullName evidence="7">Outer membrane protein X</fullName>
    </submittedName>
</protein>
<evidence type="ECO:0000256" key="4">
    <source>
        <dbReference type="ARBA" id="ARBA00022729"/>
    </source>
</evidence>
<evidence type="ECO:0000256" key="2">
    <source>
        <dbReference type="ARBA" id="ARBA00022452"/>
    </source>
</evidence>
<keyword evidence="8" id="KW-1185">Reference proteome</keyword>
<comment type="caution">
    <text evidence="7">The sequence shown here is derived from an EMBL/GenBank/DDBJ whole genome shotgun (WGS) entry which is preliminary data.</text>
</comment>
<dbReference type="PANTHER" id="PTHR35892:SF2">
    <property type="entry name" value="OUTER MEMBRANE PROTEIN PAGN"/>
    <property type="match status" value="1"/>
</dbReference>
<evidence type="ECO:0000313" key="7">
    <source>
        <dbReference type="EMBL" id="GAB53923.1"/>
    </source>
</evidence>
<dbReference type="InterPro" id="IPR051723">
    <property type="entry name" value="Bact_OM_Invasion-Related"/>
</dbReference>
<dbReference type="InterPro" id="IPR000758">
    <property type="entry name" value="Enterovir_OMP"/>
</dbReference>
<comment type="subcellular location">
    <subcellularLocation>
        <location evidence="1">Membrane</location>
        <topology evidence="1">Multi-pass membrane protein</topology>
    </subcellularLocation>
</comment>
<dbReference type="Proteomes" id="UP000010297">
    <property type="component" value="Unassembled WGS sequence"/>
</dbReference>
<dbReference type="PRINTS" id="PR00316">
    <property type="entry name" value="ENTEROVIROMP"/>
</dbReference>
<proteinExistence type="predicted"/>
<keyword evidence="4 6" id="KW-0732">Signal</keyword>
<dbReference type="GO" id="GO:0019867">
    <property type="term" value="C:outer membrane"/>
    <property type="evidence" value="ECO:0007669"/>
    <property type="project" value="InterPro"/>
</dbReference>
<dbReference type="InterPro" id="IPR006315">
    <property type="entry name" value="OM_autotransptr_brl_dom"/>
</dbReference>
<name>H5V7G5_ATLHE</name>
<feature type="chain" id="PRO_5003600635" evidence="6">
    <location>
        <begin position="22"/>
        <end position="186"/>
    </location>
</feature>
<organism evidence="7 8">
    <name type="scientific">Atlantibacter hermannii NBRC 105704</name>
    <dbReference type="NCBI Taxonomy" id="1115512"/>
    <lineage>
        <taxon>Bacteria</taxon>
        <taxon>Pseudomonadati</taxon>
        <taxon>Pseudomonadota</taxon>
        <taxon>Gammaproteobacteria</taxon>
        <taxon>Enterobacterales</taxon>
        <taxon>Enterobacteriaceae</taxon>
        <taxon>Atlantibacter</taxon>
    </lineage>
</organism>
<evidence type="ECO:0000256" key="1">
    <source>
        <dbReference type="ARBA" id="ARBA00004141"/>
    </source>
</evidence>
<dbReference type="NCBIfam" id="TIGR01414">
    <property type="entry name" value="autotrans_barl"/>
    <property type="match status" value="1"/>
</dbReference>
<evidence type="ECO:0000256" key="3">
    <source>
        <dbReference type="ARBA" id="ARBA00022692"/>
    </source>
</evidence>
<dbReference type="Pfam" id="PF06316">
    <property type="entry name" value="Ail_Lom"/>
    <property type="match status" value="1"/>
</dbReference>
<dbReference type="eggNOG" id="COG3637">
    <property type="taxonomic scope" value="Bacteria"/>
</dbReference>
<gene>
    <name evidence="7" type="primary">ompX</name>
    <name evidence="7" type="ORF">EH105704_23_00410</name>
</gene>
<dbReference type="InterPro" id="IPR011250">
    <property type="entry name" value="OMP/PagP_B-barrel"/>
</dbReference>
<dbReference type="RefSeq" id="WP_002438554.1">
    <property type="nucleotide sequence ID" value="NZ_BAFF01000023.1"/>
</dbReference>
<sequence>MKKVALAVLLAGGMVSGVALADEHSVSVGYAQSKVQDFKNIRGVNLQYRYEWDSPVSVMGSFTYMKGDDDQNYYLSSDYINNHVEAKYYSLLVGPAFRINEYVSLYALGGVARTKADGHTVWHNGGDNYVGRETISAKSTSFAYGAGVIFNPTENLSFNVGYEGTQADIEGDRDINGFNVGVGYRF</sequence>
<dbReference type="EMBL" id="BAFF01000023">
    <property type="protein sequence ID" value="GAB53923.1"/>
    <property type="molecule type" value="Genomic_DNA"/>
</dbReference>
<dbReference type="GeneID" id="92827722"/>
<keyword evidence="5" id="KW-0472">Membrane</keyword>
<reference evidence="7 8" key="1">
    <citation type="submission" date="2012-02" db="EMBL/GenBank/DDBJ databases">
        <title>Whole genome shotgun sequence of Escherichia hermannii NBRC 105704.</title>
        <authorList>
            <person name="Yoshida I."/>
            <person name="Hosoyama A."/>
            <person name="Tsuchikane K."/>
            <person name="Katsumata H."/>
            <person name="Yamazaki S."/>
            <person name="Fujita N."/>
        </authorList>
    </citation>
    <scope>NUCLEOTIDE SEQUENCE [LARGE SCALE GENOMIC DNA]</scope>
    <source>
        <strain evidence="7 8">NBRC 105704</strain>
    </source>
</reference>
<dbReference type="AlphaFoldDB" id="H5V7G5"/>
<dbReference type="Gene3D" id="2.40.160.20">
    <property type="match status" value="1"/>
</dbReference>
<dbReference type="SUPFAM" id="SSF56925">
    <property type="entry name" value="OMPA-like"/>
    <property type="match status" value="1"/>
</dbReference>
<evidence type="ECO:0000256" key="6">
    <source>
        <dbReference type="SAM" id="SignalP"/>
    </source>
</evidence>
<keyword evidence="2" id="KW-1134">Transmembrane beta strand</keyword>
<dbReference type="PANTHER" id="PTHR35892">
    <property type="entry name" value="OUTER MEMBRANE PROTEIN PAGN-RELATED"/>
    <property type="match status" value="1"/>
</dbReference>
<evidence type="ECO:0000313" key="8">
    <source>
        <dbReference type="Proteomes" id="UP000010297"/>
    </source>
</evidence>